<gene>
    <name evidence="1" type="ORF">BEN51_08485</name>
</gene>
<dbReference type="InterPro" id="IPR021210">
    <property type="entry name" value="Exosporium_BclB"/>
</dbReference>
<keyword evidence="2" id="KW-1185">Reference proteome</keyword>
<accession>A0A343JG35</accession>
<evidence type="ECO:0000313" key="2">
    <source>
        <dbReference type="Proteomes" id="UP000264883"/>
    </source>
</evidence>
<proteinExistence type="predicted"/>
<dbReference type="KEGG" id="cia:BEN51_08485"/>
<dbReference type="NCBIfam" id="TIGR03721">
    <property type="entry name" value="exospore_TM"/>
    <property type="match status" value="1"/>
</dbReference>
<organism evidence="1 2">
    <name type="scientific">Clostridium isatidis</name>
    <dbReference type="NCBI Taxonomy" id="182773"/>
    <lineage>
        <taxon>Bacteria</taxon>
        <taxon>Bacillati</taxon>
        <taxon>Bacillota</taxon>
        <taxon>Clostridia</taxon>
        <taxon>Eubacteriales</taxon>
        <taxon>Clostridiaceae</taxon>
        <taxon>Clostridium</taxon>
    </lineage>
</organism>
<dbReference type="AlphaFoldDB" id="A0A343JG35"/>
<dbReference type="EMBL" id="CP016786">
    <property type="protein sequence ID" value="ASW44493.1"/>
    <property type="molecule type" value="Genomic_DNA"/>
</dbReference>
<name>A0A343JG35_9CLOT</name>
<dbReference type="Proteomes" id="UP000264883">
    <property type="component" value="Chromosome"/>
</dbReference>
<protein>
    <submittedName>
        <fullName evidence="1">Uncharacterized protein</fullName>
    </submittedName>
</protein>
<reference evidence="1 2" key="1">
    <citation type="submission" date="2016-08" db="EMBL/GenBank/DDBJ databases">
        <title>Complete Genome Sequence Of The Indigo Reducing Clostridium isatidis DSM15098.</title>
        <authorList>
            <person name="Little G.T."/>
            <person name="Minton N.P."/>
        </authorList>
    </citation>
    <scope>NUCLEOTIDE SEQUENCE [LARGE SCALE GENOMIC DNA]</scope>
    <source>
        <strain evidence="1 2">DSM 15098</strain>
    </source>
</reference>
<evidence type="ECO:0000313" key="1">
    <source>
        <dbReference type="EMBL" id="ASW44493.1"/>
    </source>
</evidence>
<sequence>MPYASGADLDLTIAAGGTTASAAVGFGSSGAVTVATTLGTINLVNGSNFAFAVPREGCLRSFTAYLTVTGAIDVALGLVTVYAQLYRAEAGSTLFTPIQGATITFPAISSTTAAGTTFNGIIKGINYPLCEQDRLLLVYSATSTTAAGTDPITIPVTASAGISIS</sequence>